<dbReference type="GO" id="GO:0040029">
    <property type="term" value="P:epigenetic regulation of gene expression"/>
    <property type="evidence" value="ECO:0007669"/>
    <property type="project" value="TreeGrafter"/>
</dbReference>
<dbReference type="SUPFAM" id="SSF52768">
    <property type="entry name" value="Arginase/deacetylase"/>
    <property type="match status" value="1"/>
</dbReference>
<reference evidence="4 5" key="1">
    <citation type="journal article" date="2024" name="Nat. Commun.">
        <title>Phylogenomics reveals the evolutionary origins of lichenization in chlorophyte algae.</title>
        <authorList>
            <person name="Puginier C."/>
            <person name="Libourel C."/>
            <person name="Otte J."/>
            <person name="Skaloud P."/>
            <person name="Haon M."/>
            <person name="Grisel S."/>
            <person name="Petersen M."/>
            <person name="Berrin J.G."/>
            <person name="Delaux P.M."/>
            <person name="Dal Grande F."/>
            <person name="Keller J."/>
        </authorList>
    </citation>
    <scope>NUCLEOTIDE SEQUENCE [LARGE SCALE GENOMIC DNA]</scope>
    <source>
        <strain evidence="4 5">SAG 2043</strain>
    </source>
</reference>
<feature type="region of interest" description="Disordered" evidence="2">
    <location>
        <begin position="174"/>
        <end position="202"/>
    </location>
</feature>
<feature type="repeat" description="ANK" evidence="1">
    <location>
        <begin position="66"/>
        <end position="92"/>
    </location>
</feature>
<proteinExistence type="predicted"/>
<dbReference type="PROSITE" id="PS50297">
    <property type="entry name" value="ANK_REP_REGION"/>
    <property type="match status" value="3"/>
</dbReference>
<feature type="region of interest" description="Disordered" evidence="2">
    <location>
        <begin position="898"/>
        <end position="979"/>
    </location>
</feature>
<dbReference type="PROSITE" id="PS50088">
    <property type="entry name" value="ANK_REPEAT"/>
    <property type="match status" value="3"/>
</dbReference>
<gene>
    <name evidence="4" type="ORF">WJX72_007747</name>
</gene>
<keyword evidence="1" id="KW-0040">ANK repeat</keyword>
<feature type="compositionally biased region" description="Low complexity" evidence="2">
    <location>
        <begin position="587"/>
        <end position="612"/>
    </location>
</feature>
<accession>A0AAW1PKF5</accession>
<dbReference type="SMART" id="SM00248">
    <property type="entry name" value="ANK"/>
    <property type="match status" value="6"/>
</dbReference>
<feature type="compositionally biased region" description="Low complexity" evidence="2">
    <location>
        <begin position="789"/>
        <end position="821"/>
    </location>
</feature>
<sequence length="979" mass="102068">MEAYLDSEDSSDHDRSSYPLHDAAEAGDTSALTQLLSKPATDGEFNPAAGAEESDEGPNVNERDEDGCTPLHVALLSGHVECAEVLLAAGASTRRPCEGSPPLHLATCIGGMAAQQQASLRAVQLLLQAHAPPHDRDDHGRTALHWAAVHGLVEVAQALLLAAHAAAETQAQQALQDSAAADAEGQHDMPQAQPPLLECQDKQGNSPLHLAARFAQHQMVSLLVRQGEAWSSRTVVTAKNKAGQLPLHLAAVVGCWQSAAALQAAAPASASATDKRGLTAAQWAAKRGHQDLAAVLTDGSDLASTSRAAAAAHTLLVAPRECLEHHTCPEPMLRGQDAPPENANRLRVLMQEGKGILRSDEFRQLPVDEASTPAPLADILRVHEWNYVLGIQRRCAAIPDNPAAIGHLDGDTAISRGTFGAALAAAGAVCRAIDRVMAGEVRNAFCAIRPPGHHAGPTGVVTCTNDPHGSHGFCLLNNMAIGGAYATSVYRHAGIKKVAILDFDVHHGNGTQACVSAVMPTSHRVPFSTPFSKGVQEFTVYRPWMGEGDADNILFASVQGYGKRSPHDNSWVYPASGANCDSRRANPATAAAQQAQQAQQAADSAAATPASDGNAAEPSPSADDEFAGDFEQPSPVGPRIINVGIPGPGANVALWRRAWRDKILPAVADFAPDLILISAGFDAHKKDDINFRFIGIQEKEYEWLTDQIVQVANKCCQGRIVSALEGGYRIQGGLVSAFARSVAAHVQALKDPNFQVWDEADARWERQREEQRKQEQEAARKAAAEEAQARAAADAHTAPRGAAAPDEAGAVPAASADGAAAEPDRKRRRRGGQVDYVALNAMLEAEAGGAAAATTTTAVVATATTAVSAAPPVGTEPALEQATSATVVSTSVVATAPDASADAPSAVSPAAPSEPTTAGPPAAATAAVSKPAAAGARAADGKPDAELDMEEDLDMLEDDGEELDLSNVDATELPDMDES</sequence>
<dbReference type="GO" id="GO:0004407">
    <property type="term" value="F:histone deacetylase activity"/>
    <property type="evidence" value="ECO:0007669"/>
    <property type="project" value="TreeGrafter"/>
</dbReference>
<feature type="compositionally biased region" description="Acidic residues" evidence="2">
    <location>
        <begin position="946"/>
        <end position="964"/>
    </location>
</feature>
<dbReference type="InterPro" id="IPR036770">
    <property type="entry name" value="Ankyrin_rpt-contain_sf"/>
</dbReference>
<evidence type="ECO:0000256" key="2">
    <source>
        <dbReference type="SAM" id="MobiDB-lite"/>
    </source>
</evidence>
<feature type="repeat" description="ANK" evidence="1">
    <location>
        <begin position="139"/>
        <end position="160"/>
    </location>
</feature>
<dbReference type="GO" id="GO:0000118">
    <property type="term" value="C:histone deacetylase complex"/>
    <property type="evidence" value="ECO:0007669"/>
    <property type="project" value="TreeGrafter"/>
</dbReference>
<dbReference type="InterPro" id="IPR002110">
    <property type="entry name" value="Ankyrin_rpt"/>
</dbReference>
<evidence type="ECO:0000313" key="5">
    <source>
        <dbReference type="Proteomes" id="UP001489004"/>
    </source>
</evidence>
<evidence type="ECO:0000256" key="1">
    <source>
        <dbReference type="PROSITE-ProRule" id="PRU00023"/>
    </source>
</evidence>
<dbReference type="PANTHER" id="PTHR10625">
    <property type="entry name" value="HISTONE DEACETYLASE HDAC1-RELATED"/>
    <property type="match status" value="1"/>
</dbReference>
<dbReference type="Proteomes" id="UP001489004">
    <property type="component" value="Unassembled WGS sequence"/>
</dbReference>
<feature type="compositionally biased region" description="Low complexity" evidence="2">
    <location>
        <begin position="174"/>
        <end position="183"/>
    </location>
</feature>
<dbReference type="Gene3D" id="1.25.40.20">
    <property type="entry name" value="Ankyrin repeat-containing domain"/>
    <property type="match status" value="2"/>
</dbReference>
<dbReference type="InterPro" id="IPR023696">
    <property type="entry name" value="Ureohydrolase_dom_sf"/>
</dbReference>
<evidence type="ECO:0000259" key="3">
    <source>
        <dbReference type="Pfam" id="PF00850"/>
    </source>
</evidence>
<dbReference type="Gene3D" id="3.40.800.20">
    <property type="entry name" value="Histone deacetylase domain"/>
    <property type="match status" value="1"/>
</dbReference>
<dbReference type="SUPFAM" id="SSF48403">
    <property type="entry name" value="Ankyrin repeat"/>
    <property type="match status" value="1"/>
</dbReference>
<dbReference type="Pfam" id="PF12796">
    <property type="entry name" value="Ank_2"/>
    <property type="match status" value="2"/>
</dbReference>
<dbReference type="PANTHER" id="PTHR10625:SF26">
    <property type="entry name" value="HISTONE DEACETYLASE DOMAIN-CONTAINING PROTEIN"/>
    <property type="match status" value="1"/>
</dbReference>
<comment type="caution">
    <text evidence="4">The sequence shown here is derived from an EMBL/GenBank/DDBJ whole genome shotgun (WGS) entry which is preliminary data.</text>
</comment>
<protein>
    <recommendedName>
        <fullName evidence="3">Histone deacetylase domain-containing protein</fullName>
    </recommendedName>
</protein>
<organism evidence="4 5">
    <name type="scientific">[Myrmecia] bisecta</name>
    <dbReference type="NCBI Taxonomy" id="41462"/>
    <lineage>
        <taxon>Eukaryota</taxon>
        <taxon>Viridiplantae</taxon>
        <taxon>Chlorophyta</taxon>
        <taxon>core chlorophytes</taxon>
        <taxon>Trebouxiophyceae</taxon>
        <taxon>Trebouxiales</taxon>
        <taxon>Trebouxiaceae</taxon>
        <taxon>Myrmecia</taxon>
    </lineage>
</organism>
<feature type="compositionally biased region" description="Low complexity" evidence="2">
    <location>
        <begin position="898"/>
        <end position="938"/>
    </location>
</feature>
<feature type="domain" description="Histone deacetylase" evidence="3">
    <location>
        <begin position="340"/>
        <end position="732"/>
    </location>
</feature>
<feature type="repeat" description="ANK" evidence="1">
    <location>
        <begin position="203"/>
        <end position="227"/>
    </location>
</feature>
<dbReference type="Pfam" id="PF00023">
    <property type="entry name" value="Ank"/>
    <property type="match status" value="1"/>
</dbReference>
<dbReference type="InterPro" id="IPR023801">
    <property type="entry name" value="His_deacetylse_dom"/>
</dbReference>
<name>A0AAW1PKF5_9CHLO</name>
<dbReference type="InterPro" id="IPR037138">
    <property type="entry name" value="His_deacetylse_dom_sf"/>
</dbReference>
<feature type="region of interest" description="Disordered" evidence="2">
    <location>
        <begin position="583"/>
        <end position="642"/>
    </location>
</feature>
<dbReference type="GO" id="GO:0005737">
    <property type="term" value="C:cytoplasm"/>
    <property type="evidence" value="ECO:0007669"/>
    <property type="project" value="TreeGrafter"/>
</dbReference>
<feature type="compositionally biased region" description="Basic and acidic residues" evidence="2">
    <location>
        <begin position="767"/>
        <end position="788"/>
    </location>
</feature>
<dbReference type="Pfam" id="PF00850">
    <property type="entry name" value="Hist_deacetyl"/>
    <property type="match status" value="1"/>
</dbReference>
<evidence type="ECO:0000313" key="4">
    <source>
        <dbReference type="EMBL" id="KAK9809002.1"/>
    </source>
</evidence>
<feature type="region of interest" description="Disordered" evidence="2">
    <location>
        <begin position="1"/>
        <end position="66"/>
    </location>
</feature>
<dbReference type="EMBL" id="JALJOR010000011">
    <property type="protein sequence ID" value="KAK9809002.1"/>
    <property type="molecule type" value="Genomic_DNA"/>
</dbReference>
<dbReference type="AlphaFoldDB" id="A0AAW1PKF5"/>
<feature type="region of interest" description="Disordered" evidence="2">
    <location>
        <begin position="767"/>
        <end position="830"/>
    </location>
</feature>
<keyword evidence="5" id="KW-1185">Reference proteome</keyword>